<keyword evidence="9" id="KW-0645">Protease</keyword>
<dbReference type="InterPro" id="IPR014032">
    <property type="entry name" value="Peptidase_A24A_bac"/>
</dbReference>
<keyword evidence="7 10" id="KW-0472">Membrane</keyword>
<evidence type="ECO:0000256" key="6">
    <source>
        <dbReference type="ARBA" id="ARBA00022989"/>
    </source>
</evidence>
<evidence type="ECO:0000256" key="10">
    <source>
        <dbReference type="SAM" id="Phobius"/>
    </source>
</evidence>
<evidence type="ECO:0000256" key="5">
    <source>
        <dbReference type="ARBA" id="ARBA00022692"/>
    </source>
</evidence>
<feature type="transmembrane region" description="Helical" evidence="10">
    <location>
        <begin position="97"/>
        <end position="116"/>
    </location>
</feature>
<dbReference type="RefSeq" id="WP_069718464.1">
    <property type="nucleotide sequence ID" value="NZ_MJEH01000061.1"/>
</dbReference>
<dbReference type="Pfam" id="PF01478">
    <property type="entry name" value="Peptidase_A24"/>
    <property type="match status" value="1"/>
</dbReference>
<evidence type="ECO:0000256" key="2">
    <source>
        <dbReference type="ARBA" id="ARBA00005801"/>
    </source>
</evidence>
<dbReference type="PRINTS" id="PR00864">
    <property type="entry name" value="PREPILNPTASE"/>
</dbReference>
<dbReference type="InterPro" id="IPR010627">
    <property type="entry name" value="Prepilin_pept_A24_N"/>
</dbReference>
<protein>
    <recommendedName>
        <fullName evidence="9">Prepilin leader peptidase/N-methyltransferase</fullName>
        <ecNumber evidence="9">2.1.1.-</ecNumber>
        <ecNumber evidence="9">3.4.23.43</ecNumber>
    </recommendedName>
</protein>
<keyword evidence="4" id="KW-0997">Cell inner membrane</keyword>
<evidence type="ECO:0000256" key="3">
    <source>
        <dbReference type="ARBA" id="ARBA00022475"/>
    </source>
</evidence>
<feature type="transmembrane region" description="Helical" evidence="10">
    <location>
        <begin position="176"/>
        <end position="209"/>
    </location>
</feature>
<keyword evidence="9" id="KW-0378">Hydrolase</keyword>
<name>A0A1E5LBJ0_9BACI</name>
<comment type="function">
    <text evidence="9">Plays an essential role in type IV pili and type II pseudopili formation by proteolytically removing the leader sequence from substrate proteins and subsequently monomethylating the alpha-amino group of the newly exposed N-terminal phenylalanine.</text>
</comment>
<comment type="caution">
    <text evidence="13">The sequence shown here is derived from an EMBL/GenBank/DDBJ whole genome shotgun (WGS) entry which is preliminary data.</text>
</comment>
<sequence>MNLLLLILGITLGSFFNVVGLRVPMNQSIVTPRSACPSCKRTLTARELIPVISYIIQRGKCRNCSMKISPLYPLVEMATGVLFAVSPLLLGWSKELVIAWLLISLLMIIFVSDLTYMIIPDKVLICFAVIFLLLRVFWIPTIPWWSAFLGSLIGFGLLFIIAIVSKGGMGGGDIKLYGVLGLALGWELVLLSFFFATFIGAIGGIIGMGFGYVKKGKPMPFGPAIVVGTLVAYFYGWDFFKWYHSLFL</sequence>
<comment type="similarity">
    <text evidence="2 8">Belongs to the peptidase A24 family.</text>
</comment>
<comment type="subcellular location">
    <subcellularLocation>
        <location evidence="1">Cell inner membrane</location>
        <topology evidence="1">Multi-pass membrane protein</topology>
    </subcellularLocation>
    <subcellularLocation>
        <location evidence="9">Cell membrane</location>
        <topology evidence="9">Multi-pass membrane protein</topology>
    </subcellularLocation>
</comment>
<organism evidence="13 14">
    <name type="scientific">Bacillus solimangrovi</name>
    <dbReference type="NCBI Taxonomy" id="1305675"/>
    <lineage>
        <taxon>Bacteria</taxon>
        <taxon>Bacillati</taxon>
        <taxon>Bacillota</taxon>
        <taxon>Bacilli</taxon>
        <taxon>Bacillales</taxon>
        <taxon>Bacillaceae</taxon>
        <taxon>Bacillus</taxon>
    </lineage>
</organism>
<keyword evidence="9" id="KW-0808">Transferase</keyword>
<proteinExistence type="inferred from homology"/>
<keyword evidence="9" id="KW-0511">Multifunctional enzyme</keyword>
<evidence type="ECO:0000256" key="4">
    <source>
        <dbReference type="ARBA" id="ARBA00022519"/>
    </source>
</evidence>
<dbReference type="GO" id="GO:0032259">
    <property type="term" value="P:methylation"/>
    <property type="evidence" value="ECO:0007669"/>
    <property type="project" value="UniProtKB-KW"/>
</dbReference>
<dbReference type="Proteomes" id="UP000095209">
    <property type="component" value="Unassembled WGS sequence"/>
</dbReference>
<evidence type="ECO:0000256" key="7">
    <source>
        <dbReference type="ARBA" id="ARBA00023136"/>
    </source>
</evidence>
<dbReference type="InterPro" id="IPR000045">
    <property type="entry name" value="Prepilin_IV_endopep_pep"/>
</dbReference>
<keyword evidence="5 9" id="KW-0812">Transmembrane</keyword>
<keyword evidence="14" id="KW-1185">Reference proteome</keyword>
<evidence type="ECO:0000259" key="12">
    <source>
        <dbReference type="Pfam" id="PF06750"/>
    </source>
</evidence>
<dbReference type="EC" id="2.1.1.-" evidence="9"/>
<evidence type="ECO:0000256" key="9">
    <source>
        <dbReference type="RuleBase" id="RU003794"/>
    </source>
</evidence>
<reference evidence="13 14" key="1">
    <citation type="submission" date="2016-08" db="EMBL/GenBank/DDBJ databases">
        <title>Genome of Bacillus solimangrovi GH2-4.</title>
        <authorList>
            <person name="Lim S."/>
            <person name="Kim B.-C."/>
        </authorList>
    </citation>
    <scope>NUCLEOTIDE SEQUENCE [LARGE SCALE GENOMIC DNA]</scope>
    <source>
        <strain evidence="13 14">GH2-4</strain>
    </source>
</reference>
<dbReference type="GO" id="GO:0008168">
    <property type="term" value="F:methyltransferase activity"/>
    <property type="evidence" value="ECO:0007669"/>
    <property type="project" value="UniProtKB-KW"/>
</dbReference>
<dbReference type="STRING" id="1305675.BFG57_04900"/>
<evidence type="ECO:0000256" key="8">
    <source>
        <dbReference type="RuleBase" id="RU003793"/>
    </source>
</evidence>
<keyword evidence="3" id="KW-1003">Cell membrane</keyword>
<feature type="transmembrane region" description="Helical" evidence="10">
    <location>
        <begin position="123"/>
        <end position="139"/>
    </location>
</feature>
<dbReference type="InterPro" id="IPR050882">
    <property type="entry name" value="Prepilin_peptidase/N-MTase"/>
</dbReference>
<dbReference type="Gene3D" id="1.20.120.1220">
    <property type="match status" value="1"/>
</dbReference>
<evidence type="ECO:0000259" key="11">
    <source>
        <dbReference type="Pfam" id="PF01478"/>
    </source>
</evidence>
<feature type="domain" description="Prepilin type IV endopeptidase peptidase" evidence="11">
    <location>
        <begin position="100"/>
        <end position="204"/>
    </location>
</feature>
<dbReference type="EMBL" id="MJEH01000061">
    <property type="protein sequence ID" value="OEH91456.1"/>
    <property type="molecule type" value="Genomic_DNA"/>
</dbReference>
<keyword evidence="9" id="KW-0489">Methyltransferase</keyword>
<accession>A0A1E5LBJ0</accession>
<gene>
    <name evidence="13" type="ORF">BFG57_04900</name>
</gene>
<feature type="transmembrane region" description="Helical" evidence="10">
    <location>
        <begin position="221"/>
        <end position="240"/>
    </location>
</feature>
<dbReference type="Pfam" id="PF06750">
    <property type="entry name" value="A24_N_bact"/>
    <property type="match status" value="1"/>
</dbReference>
<dbReference type="PANTHER" id="PTHR30487">
    <property type="entry name" value="TYPE 4 PREPILIN-LIKE PROTEINS LEADER PEPTIDE-PROCESSING ENZYME"/>
    <property type="match status" value="1"/>
</dbReference>
<dbReference type="PANTHER" id="PTHR30487:SF0">
    <property type="entry name" value="PREPILIN LEADER PEPTIDASE_N-METHYLTRANSFERASE-RELATED"/>
    <property type="match status" value="1"/>
</dbReference>
<dbReference type="GO" id="GO:0005886">
    <property type="term" value="C:plasma membrane"/>
    <property type="evidence" value="ECO:0007669"/>
    <property type="project" value="UniProtKB-SubCell"/>
</dbReference>
<feature type="domain" description="Prepilin peptidase A24 N-terminal" evidence="12">
    <location>
        <begin position="7"/>
        <end position="86"/>
    </location>
</feature>
<comment type="catalytic activity">
    <reaction evidence="9">
        <text>Typically cleaves a -Gly-|-Phe- bond to release an N-terminal, basic peptide of 5-8 residues from type IV prepilin, and then N-methylates the new N-terminal amino group, the methyl donor being S-adenosyl-L-methionine.</text>
        <dbReference type="EC" id="3.4.23.43"/>
    </reaction>
</comment>
<dbReference type="AlphaFoldDB" id="A0A1E5LBJ0"/>
<evidence type="ECO:0000256" key="1">
    <source>
        <dbReference type="ARBA" id="ARBA00004429"/>
    </source>
</evidence>
<evidence type="ECO:0000313" key="14">
    <source>
        <dbReference type="Proteomes" id="UP000095209"/>
    </source>
</evidence>
<dbReference type="EC" id="3.4.23.43" evidence="9"/>
<dbReference type="GO" id="GO:0006465">
    <property type="term" value="P:signal peptide processing"/>
    <property type="evidence" value="ECO:0007669"/>
    <property type="project" value="TreeGrafter"/>
</dbReference>
<dbReference type="OrthoDB" id="9789291at2"/>
<feature type="transmembrane region" description="Helical" evidence="10">
    <location>
        <begin position="145"/>
        <end position="164"/>
    </location>
</feature>
<keyword evidence="6 10" id="KW-1133">Transmembrane helix</keyword>
<dbReference type="GO" id="GO:0004190">
    <property type="term" value="F:aspartic-type endopeptidase activity"/>
    <property type="evidence" value="ECO:0007669"/>
    <property type="project" value="UniProtKB-EC"/>
</dbReference>
<evidence type="ECO:0000313" key="13">
    <source>
        <dbReference type="EMBL" id="OEH91456.1"/>
    </source>
</evidence>